<name>X1TE63_9ZZZZ</name>
<comment type="caution">
    <text evidence="1">The sequence shown here is derived from an EMBL/GenBank/DDBJ whole genome shotgun (WGS) entry which is preliminary data.</text>
</comment>
<feature type="non-terminal residue" evidence="1">
    <location>
        <position position="71"/>
    </location>
</feature>
<protein>
    <submittedName>
        <fullName evidence="1">Uncharacterized protein</fullName>
    </submittedName>
</protein>
<organism evidence="1">
    <name type="scientific">marine sediment metagenome</name>
    <dbReference type="NCBI Taxonomy" id="412755"/>
    <lineage>
        <taxon>unclassified sequences</taxon>
        <taxon>metagenomes</taxon>
        <taxon>ecological metagenomes</taxon>
    </lineage>
</organism>
<dbReference type="EMBL" id="BARW01032809">
    <property type="protein sequence ID" value="GAJ03544.1"/>
    <property type="molecule type" value="Genomic_DNA"/>
</dbReference>
<proteinExistence type="predicted"/>
<accession>X1TE63</accession>
<sequence>MKKIEFDIPYPRPESLSDPHYDWIGEDLHQVLRTPDADMTWREYRCIFQLALPAAAYEEGVYFLPLAFEYL</sequence>
<gene>
    <name evidence="1" type="ORF">S12H4_51842</name>
</gene>
<reference evidence="1" key="1">
    <citation type="journal article" date="2014" name="Front. Microbiol.">
        <title>High frequency of phylogenetically diverse reductive dehalogenase-homologous genes in deep subseafloor sedimentary metagenomes.</title>
        <authorList>
            <person name="Kawai M."/>
            <person name="Futagami T."/>
            <person name="Toyoda A."/>
            <person name="Takaki Y."/>
            <person name="Nishi S."/>
            <person name="Hori S."/>
            <person name="Arai W."/>
            <person name="Tsubouchi T."/>
            <person name="Morono Y."/>
            <person name="Uchiyama I."/>
            <person name="Ito T."/>
            <person name="Fujiyama A."/>
            <person name="Inagaki F."/>
            <person name="Takami H."/>
        </authorList>
    </citation>
    <scope>NUCLEOTIDE SEQUENCE</scope>
    <source>
        <strain evidence="1">Expedition CK06-06</strain>
    </source>
</reference>
<evidence type="ECO:0000313" key="1">
    <source>
        <dbReference type="EMBL" id="GAJ03544.1"/>
    </source>
</evidence>
<dbReference type="AlphaFoldDB" id="X1TE63"/>